<name>A0A840UY80_9BACT</name>
<dbReference type="GO" id="GO:0016852">
    <property type="term" value="F:sirohydrochlorin cobaltochelatase activity"/>
    <property type="evidence" value="ECO:0007669"/>
    <property type="project" value="UniProtKB-EC"/>
</dbReference>
<dbReference type="EC" id="4.99.1.3" evidence="2"/>
<feature type="chain" id="PRO_5032661893" evidence="1">
    <location>
        <begin position="24"/>
        <end position="330"/>
    </location>
</feature>
<comment type="caution">
    <text evidence="2">The sequence shown here is derived from an EMBL/GenBank/DDBJ whole genome shotgun (WGS) entry which is preliminary data.</text>
</comment>
<dbReference type="RefSeq" id="WP_183351129.1">
    <property type="nucleotide sequence ID" value="NZ_JACHEO010000011.1"/>
</dbReference>
<evidence type="ECO:0000256" key="1">
    <source>
        <dbReference type="SAM" id="SignalP"/>
    </source>
</evidence>
<feature type="signal peptide" evidence="1">
    <location>
        <begin position="1"/>
        <end position="23"/>
    </location>
</feature>
<dbReference type="InterPro" id="IPR010388">
    <property type="entry name" value="Anaerobic_Co-chelatase"/>
</dbReference>
<keyword evidence="2" id="KW-0456">Lyase</keyword>
<dbReference type="Pfam" id="PF06180">
    <property type="entry name" value="CbiK"/>
    <property type="match status" value="1"/>
</dbReference>
<organism evidence="2 3">
    <name type="scientific">Desulfoprunum benzoelyticum</name>
    <dbReference type="NCBI Taxonomy" id="1506996"/>
    <lineage>
        <taxon>Bacteria</taxon>
        <taxon>Pseudomonadati</taxon>
        <taxon>Thermodesulfobacteriota</taxon>
        <taxon>Desulfobulbia</taxon>
        <taxon>Desulfobulbales</taxon>
        <taxon>Desulfobulbaceae</taxon>
        <taxon>Desulfoprunum</taxon>
    </lineage>
</organism>
<gene>
    <name evidence="2" type="ORF">HNQ81_002149</name>
</gene>
<dbReference type="AlphaFoldDB" id="A0A840UY80"/>
<reference evidence="2 3" key="1">
    <citation type="submission" date="2020-08" db="EMBL/GenBank/DDBJ databases">
        <title>Genomic Encyclopedia of Type Strains, Phase IV (KMG-IV): sequencing the most valuable type-strain genomes for metagenomic binning, comparative biology and taxonomic classification.</title>
        <authorList>
            <person name="Goeker M."/>
        </authorList>
    </citation>
    <scope>NUCLEOTIDE SEQUENCE [LARGE SCALE GENOMIC DNA]</scope>
    <source>
        <strain evidence="2 3">DSM 28570</strain>
    </source>
</reference>
<protein>
    <submittedName>
        <fullName evidence="2">Sirohydrochlorin cobaltochelatase</fullName>
        <ecNumber evidence="2">4.99.1.3</ecNumber>
    </submittedName>
</protein>
<accession>A0A840UY80</accession>
<keyword evidence="1" id="KW-0732">Signal</keyword>
<evidence type="ECO:0000313" key="2">
    <source>
        <dbReference type="EMBL" id="MBB5348414.1"/>
    </source>
</evidence>
<dbReference type="Proteomes" id="UP000539642">
    <property type="component" value="Unassembled WGS sequence"/>
</dbReference>
<keyword evidence="3" id="KW-1185">Reference proteome</keyword>
<dbReference type="GO" id="GO:0019251">
    <property type="term" value="P:anaerobic cobalamin biosynthetic process"/>
    <property type="evidence" value="ECO:0007669"/>
    <property type="project" value="InterPro"/>
</dbReference>
<dbReference type="Gene3D" id="3.40.50.1400">
    <property type="match status" value="2"/>
</dbReference>
<sequence>MKLKSFFFAVVVMFLAVTTHCQASGAYDVTHKNAIVLAMFGTTVEPALQGLLNIRSKIITKYPDTTVRIAFTSNIIRKKWQHRAEDAEYIKAHPEIPADILHVKTPLATIADLQNDGYDTIVIQPTHISMGEEFLDLHTYVDALMNMGSLKKAKYKPFYKVALGRPALGTYGLKHPYAEDINAVAEIMEPDVKRAINEKAGLLYMGHGNEFFPGNGGIYLELAAKMRKMYPDLVTAIGNVEGYPAIEDVIETLNLYGIKKVILKPFMVVAGDHTINDMAGPEDDSWKSILEKNGFEVIVVTEGLGENDNFADIFVNHAADAAEDAGITLK</sequence>
<dbReference type="SUPFAM" id="SSF53800">
    <property type="entry name" value="Chelatase"/>
    <property type="match status" value="1"/>
</dbReference>
<evidence type="ECO:0000313" key="3">
    <source>
        <dbReference type="Proteomes" id="UP000539642"/>
    </source>
</evidence>
<dbReference type="CDD" id="cd03413">
    <property type="entry name" value="CbiK_C"/>
    <property type="match status" value="1"/>
</dbReference>
<dbReference type="EMBL" id="JACHEO010000011">
    <property type="protein sequence ID" value="MBB5348414.1"/>
    <property type="molecule type" value="Genomic_DNA"/>
</dbReference>
<proteinExistence type="predicted"/>